<sequence>DLLKYDTFPEDKATEILRQLQEQSNDWDIQHVRIYWNNNRHNKRKKVSSNVFDYVPEEYEKDTSLVVKSENAIAETADKESHKRHNVVYELNSLTQKEGLTKNNSLQESQIESNNVSTGQLDEQTGAKRQCRIINDNEKKLLESIFKYDTFPEDEVIEISRQLQEQSNYWNMQHVRAYWDNNRYNKKKVYPDIAGYKELGNLLNDDKWGYKEDGSGTIAYVLMENKTGTYQMNFTWKEHVYKKHHYPLLCGLMMCSFQIDIQDFVSE</sequence>
<evidence type="ECO:0000313" key="1">
    <source>
        <dbReference type="EMBL" id="CAG8538804.1"/>
    </source>
</evidence>
<dbReference type="EMBL" id="CAJVQC010004306">
    <property type="protein sequence ID" value="CAG8538804.1"/>
    <property type="molecule type" value="Genomic_DNA"/>
</dbReference>
<proteinExistence type="predicted"/>
<dbReference type="Proteomes" id="UP000789920">
    <property type="component" value="Unassembled WGS sequence"/>
</dbReference>
<evidence type="ECO:0000313" key="2">
    <source>
        <dbReference type="Proteomes" id="UP000789920"/>
    </source>
</evidence>
<comment type="caution">
    <text evidence="1">The sequence shown here is derived from an EMBL/GenBank/DDBJ whole genome shotgun (WGS) entry which is preliminary data.</text>
</comment>
<feature type="non-terminal residue" evidence="1">
    <location>
        <position position="1"/>
    </location>
</feature>
<organism evidence="1 2">
    <name type="scientific">Racocetra persica</name>
    <dbReference type="NCBI Taxonomy" id="160502"/>
    <lineage>
        <taxon>Eukaryota</taxon>
        <taxon>Fungi</taxon>
        <taxon>Fungi incertae sedis</taxon>
        <taxon>Mucoromycota</taxon>
        <taxon>Glomeromycotina</taxon>
        <taxon>Glomeromycetes</taxon>
        <taxon>Diversisporales</taxon>
        <taxon>Gigasporaceae</taxon>
        <taxon>Racocetra</taxon>
    </lineage>
</organism>
<gene>
    <name evidence="1" type="ORF">RPERSI_LOCUS3460</name>
</gene>
<keyword evidence="2" id="KW-1185">Reference proteome</keyword>
<accession>A0ACA9LM41</accession>
<reference evidence="1" key="1">
    <citation type="submission" date="2021-06" db="EMBL/GenBank/DDBJ databases">
        <authorList>
            <person name="Kallberg Y."/>
            <person name="Tangrot J."/>
            <person name="Rosling A."/>
        </authorList>
    </citation>
    <scope>NUCLEOTIDE SEQUENCE</scope>
    <source>
        <strain evidence="1">MA461A</strain>
    </source>
</reference>
<name>A0ACA9LM41_9GLOM</name>
<protein>
    <submittedName>
        <fullName evidence="1">16883_t:CDS:1</fullName>
    </submittedName>
</protein>